<comment type="caution">
    <text evidence="2">The sequence shown here is derived from an EMBL/GenBank/DDBJ whole genome shotgun (WGS) entry which is preliminary data.</text>
</comment>
<feature type="chain" id="PRO_5013344981" evidence="1">
    <location>
        <begin position="17"/>
        <end position="97"/>
    </location>
</feature>
<dbReference type="GeneID" id="63804904"/>
<proteinExistence type="predicted"/>
<accession>A0A1Y1W204</accession>
<feature type="signal peptide" evidence="1">
    <location>
        <begin position="1"/>
        <end position="16"/>
    </location>
</feature>
<evidence type="ECO:0000313" key="3">
    <source>
        <dbReference type="Proteomes" id="UP000193922"/>
    </source>
</evidence>
<dbReference type="EMBL" id="MCFD01000012">
    <property type="protein sequence ID" value="ORX67528.1"/>
    <property type="molecule type" value="Genomic_DNA"/>
</dbReference>
<name>A0A1Y1W204_9FUNG</name>
<dbReference type="AlphaFoldDB" id="A0A1Y1W204"/>
<sequence>MKYIALVFIFASTIGALPCIGPTCPSTPTSRPLINLRIDASEDSRKDGLLNIDALDRYVVARVGGTPLAPEEKGKLINAEILVSSTIAPPLWGNAFH</sequence>
<protein>
    <submittedName>
        <fullName evidence="2">Uncharacterized protein</fullName>
    </submittedName>
</protein>
<dbReference type="Proteomes" id="UP000193922">
    <property type="component" value="Unassembled WGS sequence"/>
</dbReference>
<keyword evidence="1" id="KW-0732">Signal</keyword>
<gene>
    <name evidence="2" type="ORF">DL89DRAFT_269331</name>
</gene>
<organism evidence="2 3">
    <name type="scientific">Linderina pennispora</name>
    <dbReference type="NCBI Taxonomy" id="61395"/>
    <lineage>
        <taxon>Eukaryota</taxon>
        <taxon>Fungi</taxon>
        <taxon>Fungi incertae sedis</taxon>
        <taxon>Zoopagomycota</taxon>
        <taxon>Kickxellomycotina</taxon>
        <taxon>Kickxellomycetes</taxon>
        <taxon>Kickxellales</taxon>
        <taxon>Kickxellaceae</taxon>
        <taxon>Linderina</taxon>
    </lineage>
</organism>
<keyword evidence="3" id="KW-1185">Reference proteome</keyword>
<dbReference type="RefSeq" id="XP_040741415.1">
    <property type="nucleotide sequence ID" value="XM_040888256.1"/>
</dbReference>
<evidence type="ECO:0000313" key="2">
    <source>
        <dbReference type="EMBL" id="ORX67528.1"/>
    </source>
</evidence>
<evidence type="ECO:0000256" key="1">
    <source>
        <dbReference type="SAM" id="SignalP"/>
    </source>
</evidence>
<reference evidence="2 3" key="1">
    <citation type="submission" date="2016-07" db="EMBL/GenBank/DDBJ databases">
        <title>Pervasive Adenine N6-methylation of Active Genes in Fungi.</title>
        <authorList>
            <consortium name="DOE Joint Genome Institute"/>
            <person name="Mondo S.J."/>
            <person name="Dannebaum R.O."/>
            <person name="Kuo R.C."/>
            <person name="Labutti K."/>
            <person name="Haridas S."/>
            <person name="Kuo A."/>
            <person name="Salamov A."/>
            <person name="Ahrendt S.R."/>
            <person name="Lipzen A."/>
            <person name="Sullivan W."/>
            <person name="Andreopoulos W.B."/>
            <person name="Clum A."/>
            <person name="Lindquist E."/>
            <person name="Daum C."/>
            <person name="Ramamoorthy G.K."/>
            <person name="Gryganskyi A."/>
            <person name="Culley D."/>
            <person name="Magnuson J.K."/>
            <person name="James T.Y."/>
            <person name="O'Malley M.A."/>
            <person name="Stajich J.E."/>
            <person name="Spatafora J.W."/>
            <person name="Visel A."/>
            <person name="Grigoriev I.V."/>
        </authorList>
    </citation>
    <scope>NUCLEOTIDE SEQUENCE [LARGE SCALE GENOMIC DNA]</scope>
    <source>
        <strain evidence="2 3">ATCC 12442</strain>
    </source>
</reference>